<feature type="transmembrane region" description="Helical" evidence="8">
    <location>
        <begin position="357"/>
        <end position="379"/>
    </location>
</feature>
<dbReference type="OrthoDB" id="2962993at2759"/>
<dbReference type="Pfam" id="PF01066">
    <property type="entry name" value="CDP-OH_P_transf"/>
    <property type="match status" value="1"/>
</dbReference>
<organism evidence="10 11">
    <name type="scientific">Guyanagaster necrorhizus</name>
    <dbReference type="NCBI Taxonomy" id="856835"/>
    <lineage>
        <taxon>Eukaryota</taxon>
        <taxon>Fungi</taxon>
        <taxon>Dikarya</taxon>
        <taxon>Basidiomycota</taxon>
        <taxon>Agaricomycotina</taxon>
        <taxon>Agaricomycetes</taxon>
        <taxon>Agaricomycetidae</taxon>
        <taxon>Agaricales</taxon>
        <taxon>Marasmiineae</taxon>
        <taxon>Physalacriaceae</taxon>
        <taxon>Guyanagaster</taxon>
    </lineage>
</organism>
<dbReference type="Gene3D" id="1.20.1250.20">
    <property type="entry name" value="MFS general substrate transporter like domains"/>
    <property type="match status" value="2"/>
</dbReference>
<evidence type="ECO:0000256" key="8">
    <source>
        <dbReference type="SAM" id="Phobius"/>
    </source>
</evidence>
<evidence type="ECO:0000256" key="3">
    <source>
        <dbReference type="ARBA" id="ARBA00022679"/>
    </source>
</evidence>
<keyword evidence="3 7" id="KW-0808">Transferase</keyword>
<evidence type="ECO:0000256" key="7">
    <source>
        <dbReference type="RuleBase" id="RU003750"/>
    </source>
</evidence>
<evidence type="ECO:0000256" key="6">
    <source>
        <dbReference type="ARBA" id="ARBA00023136"/>
    </source>
</evidence>
<evidence type="ECO:0000256" key="2">
    <source>
        <dbReference type="ARBA" id="ARBA00022448"/>
    </source>
</evidence>
<dbReference type="InterPro" id="IPR020846">
    <property type="entry name" value="MFS_dom"/>
</dbReference>
<dbReference type="InterPro" id="IPR048254">
    <property type="entry name" value="CDP_ALCOHOL_P_TRANSF_CS"/>
</dbReference>
<gene>
    <name evidence="10" type="ORF">BT62DRAFT_1007419</name>
</gene>
<keyword evidence="11" id="KW-1185">Reference proteome</keyword>
<dbReference type="InterPro" id="IPR036259">
    <property type="entry name" value="MFS_trans_sf"/>
</dbReference>
<evidence type="ECO:0000259" key="9">
    <source>
        <dbReference type="PROSITE" id="PS50850"/>
    </source>
</evidence>
<feature type="transmembrane region" description="Helical" evidence="8">
    <location>
        <begin position="198"/>
        <end position="219"/>
    </location>
</feature>
<feature type="transmembrane region" description="Helical" evidence="8">
    <location>
        <begin position="99"/>
        <end position="120"/>
    </location>
</feature>
<dbReference type="FunFam" id="1.20.1250.20:FF:000018">
    <property type="entry name" value="MFS transporter permease"/>
    <property type="match status" value="1"/>
</dbReference>
<accession>A0A9P7VS94</accession>
<protein>
    <submittedName>
        <fullName evidence="10">MFS general substrate transporter</fullName>
    </submittedName>
</protein>
<dbReference type="Proteomes" id="UP000812287">
    <property type="component" value="Unassembled WGS sequence"/>
</dbReference>
<dbReference type="InterPro" id="IPR000462">
    <property type="entry name" value="CDP-OH_P_trans"/>
</dbReference>
<sequence length="748" mass="82185">MSKERGVYKTEQDTVVEYAIDPNAEKQLLKKLDWVLLPIFTLIYCMNFIDRTAIGNAKIAGLEKDLNLQGFDFNIALTVFYIFYVSAEIPSNLALKHFGSVWLAGLVTGFGIVSIGTAFVKSFAGLIVTRVFLGIAEGGTLSGLTYIMSRYYRRSELVLRLGTFFGVSTSLAGAFGGLLASGLLSVKDVGTVKSWRKIFLVEGIITTGFGLLCFIILPADPQHTRMLKPQERTLALARIDADQATRVGAIREKTTLKLIWRAFNFNTMICSICYLMINISFQGLSLFMPTVIATLGKYTTVQTQLRTVPPYALGAVWILLNAYFCYRKNQRAIPILFSTLLIVLGYAISIGTKNPHARYAACFVSIAGGTTSGPVILTWGTDNAAPDTIRAVATALIPGIGALGSIIGVWTYLPADAPDYHNGNTLNLVTSSIASVLVIIGALYIRWENAKRERGERDYRLEGKSAEEIEQLGYLHPKFRYKFEVVSSIPNVPPSGHRFQGCVRNRPFSVQPSLHHQHHPPTPKSRTIRETIRENIYTLPNALTVSRILACPVLGWSILNSNFKLATGLLVYAGLTDLADGYLARRFKMNSVLGTILDPAADKALMTTLTVTLAMKGCLPVPVAVVILGRDVLLVLAAFKIRYTSLPPPKTFSRYWDFSIPSAEVRPTEISKINTALQLLLMGATTVGQLVPPEAGLALLGQQLTVDLALTGLQWTVVATTIWSGLSYVFSPRAYRVLNAKRLARKKR</sequence>
<dbReference type="PANTHER" id="PTHR43791:SF48">
    <property type="entry name" value="TRANSPORTER, PUTATIVE (AFU_ORTHOLOGUE AFUA_4G01000)-RELATED"/>
    <property type="match status" value="1"/>
</dbReference>
<dbReference type="Pfam" id="PF07690">
    <property type="entry name" value="MFS_1"/>
    <property type="match status" value="1"/>
</dbReference>
<dbReference type="RefSeq" id="XP_043038546.1">
    <property type="nucleotide sequence ID" value="XM_043177338.1"/>
</dbReference>
<dbReference type="PROSITE" id="PS00379">
    <property type="entry name" value="CDP_ALCOHOL_P_TRANSF"/>
    <property type="match status" value="1"/>
</dbReference>
<dbReference type="FunFam" id="1.20.1250.20:FF:000013">
    <property type="entry name" value="MFS general substrate transporter"/>
    <property type="match status" value="1"/>
</dbReference>
<feature type="transmembrane region" description="Helical" evidence="8">
    <location>
        <begin position="263"/>
        <end position="288"/>
    </location>
</feature>
<keyword evidence="4 8" id="KW-0812">Transmembrane</keyword>
<feature type="transmembrane region" description="Helical" evidence="8">
    <location>
        <begin position="333"/>
        <end position="351"/>
    </location>
</feature>
<evidence type="ECO:0000256" key="5">
    <source>
        <dbReference type="ARBA" id="ARBA00022989"/>
    </source>
</evidence>
<feature type="transmembrane region" description="Helical" evidence="8">
    <location>
        <begin position="32"/>
        <end position="49"/>
    </location>
</feature>
<dbReference type="GeneID" id="66099625"/>
<reference evidence="10" key="1">
    <citation type="submission" date="2020-11" db="EMBL/GenBank/DDBJ databases">
        <title>Adaptations for nitrogen fixation in a non-lichenized fungal sporocarp promotes dispersal by wood-feeding termites.</title>
        <authorList>
            <consortium name="DOE Joint Genome Institute"/>
            <person name="Koch R.A."/>
            <person name="Yoon G."/>
            <person name="Arayal U."/>
            <person name="Lail K."/>
            <person name="Amirebrahimi M."/>
            <person name="Labutti K."/>
            <person name="Lipzen A."/>
            <person name="Riley R."/>
            <person name="Barry K."/>
            <person name="Henrissat B."/>
            <person name="Grigoriev I.V."/>
            <person name="Herr J.R."/>
            <person name="Aime M.C."/>
        </authorList>
    </citation>
    <scope>NUCLEOTIDE SEQUENCE</scope>
    <source>
        <strain evidence="10">MCA 3950</strain>
    </source>
</reference>
<dbReference type="PANTHER" id="PTHR43791">
    <property type="entry name" value="PERMEASE-RELATED"/>
    <property type="match status" value="1"/>
</dbReference>
<keyword evidence="5 8" id="KW-1133">Transmembrane helix</keyword>
<feature type="transmembrane region" description="Helical" evidence="8">
    <location>
        <begin position="161"/>
        <end position="186"/>
    </location>
</feature>
<comment type="subcellular location">
    <subcellularLocation>
        <location evidence="1">Membrane</location>
        <topology evidence="1">Multi-pass membrane protein</topology>
    </subcellularLocation>
</comment>
<comment type="caution">
    <text evidence="10">The sequence shown here is derived from an EMBL/GenBank/DDBJ whole genome shotgun (WGS) entry which is preliminary data.</text>
</comment>
<feature type="transmembrane region" description="Helical" evidence="8">
    <location>
        <begin position="126"/>
        <end position="149"/>
    </location>
</feature>
<evidence type="ECO:0000256" key="4">
    <source>
        <dbReference type="ARBA" id="ARBA00022692"/>
    </source>
</evidence>
<dbReference type="Gene3D" id="1.20.120.1760">
    <property type="match status" value="1"/>
</dbReference>
<evidence type="ECO:0000313" key="10">
    <source>
        <dbReference type="EMBL" id="KAG7445046.1"/>
    </source>
</evidence>
<proteinExistence type="inferred from homology"/>
<name>A0A9P7VS94_9AGAR</name>
<feature type="transmembrane region" description="Helical" evidence="8">
    <location>
        <begin position="425"/>
        <end position="445"/>
    </location>
</feature>
<feature type="transmembrane region" description="Helical" evidence="8">
    <location>
        <begin position="69"/>
        <end position="87"/>
    </location>
</feature>
<keyword evidence="6 8" id="KW-0472">Membrane</keyword>
<feature type="domain" description="Major facilitator superfamily (MFS) profile" evidence="9">
    <location>
        <begin position="36"/>
        <end position="453"/>
    </location>
</feature>
<comment type="similarity">
    <text evidence="7">Belongs to the CDP-alcohol phosphatidyltransferase class-I family.</text>
</comment>
<feature type="transmembrane region" description="Helical" evidence="8">
    <location>
        <begin position="308"/>
        <end position="326"/>
    </location>
</feature>
<dbReference type="InterPro" id="IPR043130">
    <property type="entry name" value="CDP-OH_PTrfase_TM_dom"/>
</dbReference>
<dbReference type="PROSITE" id="PS50850">
    <property type="entry name" value="MFS"/>
    <property type="match status" value="1"/>
</dbReference>
<dbReference type="GO" id="GO:0016780">
    <property type="term" value="F:phosphotransferase activity, for other substituted phosphate groups"/>
    <property type="evidence" value="ECO:0007669"/>
    <property type="project" value="InterPro"/>
</dbReference>
<dbReference type="InterPro" id="IPR011701">
    <property type="entry name" value="MFS"/>
</dbReference>
<feature type="transmembrane region" description="Helical" evidence="8">
    <location>
        <begin position="391"/>
        <end position="413"/>
    </location>
</feature>
<dbReference type="SUPFAM" id="SSF103473">
    <property type="entry name" value="MFS general substrate transporter"/>
    <property type="match status" value="1"/>
</dbReference>
<evidence type="ECO:0000313" key="11">
    <source>
        <dbReference type="Proteomes" id="UP000812287"/>
    </source>
</evidence>
<dbReference type="AlphaFoldDB" id="A0A9P7VS94"/>
<evidence type="ECO:0000256" key="1">
    <source>
        <dbReference type="ARBA" id="ARBA00004141"/>
    </source>
</evidence>
<dbReference type="EMBL" id="MU250538">
    <property type="protein sequence ID" value="KAG7445046.1"/>
    <property type="molecule type" value="Genomic_DNA"/>
</dbReference>
<dbReference type="GO" id="GO:0016020">
    <property type="term" value="C:membrane"/>
    <property type="evidence" value="ECO:0007669"/>
    <property type="project" value="UniProtKB-SubCell"/>
</dbReference>
<dbReference type="GO" id="GO:0008654">
    <property type="term" value="P:phospholipid biosynthetic process"/>
    <property type="evidence" value="ECO:0007669"/>
    <property type="project" value="InterPro"/>
</dbReference>
<dbReference type="GO" id="GO:0022857">
    <property type="term" value="F:transmembrane transporter activity"/>
    <property type="evidence" value="ECO:0007669"/>
    <property type="project" value="InterPro"/>
</dbReference>
<keyword evidence="2" id="KW-0813">Transport</keyword>